<evidence type="ECO:0000256" key="2">
    <source>
        <dbReference type="ARBA" id="ARBA00022485"/>
    </source>
</evidence>
<dbReference type="Pfam" id="PF04055">
    <property type="entry name" value="Radical_SAM"/>
    <property type="match status" value="1"/>
</dbReference>
<dbReference type="CDD" id="cd01335">
    <property type="entry name" value="Radical_SAM"/>
    <property type="match status" value="1"/>
</dbReference>
<sequence length="368" mass="38717">MRVRFAHPEPAPEKSRIWPVFLPYAGCAGRCVYCAQHLQTGAASASPASPASLDTARRDLDAALGGALAAGRGPYELGFYGGTFTALPGDHAERFTALAQTYRERGLVTRVRCSTRPDAAHAGRLAVLRGLGLDMVELGVQTFEAGVLARSGRGYAPEAAQAACLRVREAGLALGVQLLPGLPGHTPEMFARDVAKAAALGPEAARIYPCVVASGTRLAAMWRAGEYTPWDVEATIAAVAQGLLELWRAGVRVIRVGLAPQPELDAAVLAGPVHPALGSRARGRALFLLVRDQARRLGRGPKGMAVPGRYFGELWGHGRELAAAYADLGLTRDSVHPADLADFEIWTAQDDTPPAAASIPADLLASAL</sequence>
<evidence type="ECO:0000256" key="6">
    <source>
        <dbReference type="ARBA" id="ARBA00023014"/>
    </source>
</evidence>
<comment type="cofactor">
    <cofactor evidence="1">
        <name>[4Fe-4S] cluster</name>
        <dbReference type="ChEBI" id="CHEBI:49883"/>
    </cofactor>
</comment>
<evidence type="ECO:0000256" key="5">
    <source>
        <dbReference type="ARBA" id="ARBA00023004"/>
    </source>
</evidence>
<comment type="caution">
    <text evidence="8">The sequence shown here is derived from an EMBL/GenBank/DDBJ whole genome shotgun (WGS) entry which is preliminary data.</text>
</comment>
<accession>A0A7K3NL29</accession>
<feature type="domain" description="Radical SAM core" evidence="7">
    <location>
        <begin position="10"/>
        <end position="255"/>
    </location>
</feature>
<dbReference type="SUPFAM" id="SSF102114">
    <property type="entry name" value="Radical SAM enzymes"/>
    <property type="match status" value="1"/>
</dbReference>
<dbReference type="PROSITE" id="PS51918">
    <property type="entry name" value="RADICAL_SAM"/>
    <property type="match status" value="1"/>
</dbReference>
<evidence type="ECO:0000313" key="9">
    <source>
        <dbReference type="Proteomes" id="UP000469724"/>
    </source>
</evidence>
<dbReference type="Gene3D" id="3.20.20.70">
    <property type="entry name" value="Aldolase class I"/>
    <property type="match status" value="1"/>
</dbReference>
<gene>
    <name evidence="8" type="ORF">G3N56_09145</name>
</gene>
<evidence type="ECO:0000256" key="3">
    <source>
        <dbReference type="ARBA" id="ARBA00022691"/>
    </source>
</evidence>
<name>A0A7K3NL29_9BACT</name>
<dbReference type="InterPro" id="IPR058240">
    <property type="entry name" value="rSAM_sf"/>
</dbReference>
<evidence type="ECO:0000256" key="1">
    <source>
        <dbReference type="ARBA" id="ARBA00001966"/>
    </source>
</evidence>
<dbReference type="EMBL" id="JAAGRQ010000031">
    <property type="protein sequence ID" value="NDY56904.1"/>
    <property type="molecule type" value="Genomic_DNA"/>
</dbReference>
<keyword evidence="2" id="KW-0004">4Fe-4S</keyword>
<proteinExistence type="predicted"/>
<dbReference type="InterPro" id="IPR039661">
    <property type="entry name" value="ELP3"/>
</dbReference>
<dbReference type="InterPro" id="IPR006638">
    <property type="entry name" value="Elp3/MiaA/NifB-like_rSAM"/>
</dbReference>
<dbReference type="RefSeq" id="WP_163301953.1">
    <property type="nucleotide sequence ID" value="NZ_JAAGRQ010000031.1"/>
</dbReference>
<keyword evidence="9" id="KW-1185">Reference proteome</keyword>
<dbReference type="SMART" id="SM00729">
    <property type="entry name" value="Elp3"/>
    <property type="match status" value="1"/>
</dbReference>
<organism evidence="8 9">
    <name type="scientific">Desulfolutivibrio sulfodismutans</name>
    <dbReference type="NCBI Taxonomy" id="63561"/>
    <lineage>
        <taxon>Bacteria</taxon>
        <taxon>Pseudomonadati</taxon>
        <taxon>Thermodesulfobacteriota</taxon>
        <taxon>Desulfovibrionia</taxon>
        <taxon>Desulfovibrionales</taxon>
        <taxon>Desulfovibrionaceae</taxon>
        <taxon>Desulfolutivibrio</taxon>
    </lineage>
</organism>
<keyword evidence="5" id="KW-0408">Iron</keyword>
<dbReference type="PANTHER" id="PTHR11135:SF0">
    <property type="entry name" value="ELONGATOR COMPLEX PROTEIN 3"/>
    <property type="match status" value="1"/>
</dbReference>
<evidence type="ECO:0000259" key="7">
    <source>
        <dbReference type="PROSITE" id="PS51918"/>
    </source>
</evidence>
<dbReference type="SFLD" id="SFLDG01086">
    <property type="entry name" value="elongater_protein-like"/>
    <property type="match status" value="1"/>
</dbReference>
<keyword evidence="3" id="KW-0949">S-adenosyl-L-methionine</keyword>
<protein>
    <submittedName>
        <fullName evidence="8">Radical SAM protein</fullName>
    </submittedName>
</protein>
<dbReference type="PANTHER" id="PTHR11135">
    <property type="entry name" value="HISTONE ACETYLTRANSFERASE-RELATED"/>
    <property type="match status" value="1"/>
</dbReference>
<dbReference type="Proteomes" id="UP000469724">
    <property type="component" value="Unassembled WGS sequence"/>
</dbReference>
<evidence type="ECO:0000313" key="8">
    <source>
        <dbReference type="EMBL" id="NDY56904.1"/>
    </source>
</evidence>
<dbReference type="GO" id="GO:0002926">
    <property type="term" value="P:tRNA wobble base 5-methoxycarbonylmethyl-2-thiouridinylation"/>
    <property type="evidence" value="ECO:0007669"/>
    <property type="project" value="TreeGrafter"/>
</dbReference>
<dbReference type="GO" id="GO:0005737">
    <property type="term" value="C:cytoplasm"/>
    <property type="evidence" value="ECO:0007669"/>
    <property type="project" value="TreeGrafter"/>
</dbReference>
<dbReference type="InterPro" id="IPR007197">
    <property type="entry name" value="rSAM"/>
</dbReference>
<dbReference type="GO" id="GO:0051539">
    <property type="term" value="F:4 iron, 4 sulfur cluster binding"/>
    <property type="evidence" value="ECO:0007669"/>
    <property type="project" value="UniProtKB-KW"/>
</dbReference>
<keyword evidence="6" id="KW-0411">Iron-sulfur</keyword>
<keyword evidence="4" id="KW-0479">Metal-binding</keyword>
<evidence type="ECO:0000256" key="4">
    <source>
        <dbReference type="ARBA" id="ARBA00022723"/>
    </source>
</evidence>
<dbReference type="SFLD" id="SFLDS00029">
    <property type="entry name" value="Radical_SAM"/>
    <property type="match status" value="1"/>
</dbReference>
<dbReference type="GO" id="GO:0003824">
    <property type="term" value="F:catalytic activity"/>
    <property type="evidence" value="ECO:0007669"/>
    <property type="project" value="InterPro"/>
</dbReference>
<dbReference type="GO" id="GO:0046872">
    <property type="term" value="F:metal ion binding"/>
    <property type="evidence" value="ECO:0007669"/>
    <property type="project" value="UniProtKB-KW"/>
</dbReference>
<dbReference type="AlphaFoldDB" id="A0A7K3NL29"/>
<dbReference type="Pfam" id="PF16199">
    <property type="entry name" value="Radical_SAM_C"/>
    <property type="match status" value="1"/>
</dbReference>
<dbReference type="SFLD" id="SFLDG01082">
    <property type="entry name" value="B12-binding_domain_containing"/>
    <property type="match status" value="1"/>
</dbReference>
<reference evidence="8 9" key="1">
    <citation type="submission" date="2020-02" db="EMBL/GenBank/DDBJ databases">
        <title>Comparative genomics of sulfur disproportionating microorganisms.</title>
        <authorList>
            <person name="Ward L.M."/>
            <person name="Bertran E."/>
            <person name="Johnston D.T."/>
        </authorList>
    </citation>
    <scope>NUCLEOTIDE SEQUENCE [LARGE SCALE GENOMIC DNA]</scope>
    <source>
        <strain evidence="8 9">DSM 3696</strain>
    </source>
</reference>
<dbReference type="InterPro" id="IPR013785">
    <property type="entry name" value="Aldolase_TIM"/>
</dbReference>
<dbReference type="InterPro" id="IPR032432">
    <property type="entry name" value="Radical_SAM_C"/>
</dbReference>